<organism evidence="1">
    <name type="scientific">marine metagenome</name>
    <dbReference type="NCBI Taxonomy" id="408172"/>
    <lineage>
        <taxon>unclassified sequences</taxon>
        <taxon>metagenomes</taxon>
        <taxon>ecological metagenomes</taxon>
    </lineage>
</organism>
<accession>A0A383A3W6</accession>
<evidence type="ECO:0008006" key="2">
    <source>
        <dbReference type="Google" id="ProtNLM"/>
    </source>
</evidence>
<feature type="non-terminal residue" evidence="1">
    <location>
        <position position="1"/>
    </location>
</feature>
<sequence>CCYGSMLARWYIGQQALSATGMRANLNSQWGVADYNAAMIVRFPNALGLFEGSWTTLDHGVPTGPIVYGVTGTLVLDNQGVRIERGQDQTSIHQHDSLPEGRQRISEEFIHHLETGEPLHQTLEMMFNLEIMAILDAGVRSTSSGKLEMVNSPAWQIG</sequence>
<dbReference type="EMBL" id="UINC01189073">
    <property type="protein sequence ID" value="SVE02596.1"/>
    <property type="molecule type" value="Genomic_DNA"/>
</dbReference>
<protein>
    <recommendedName>
        <fullName evidence="2">Gfo/Idh/MocA-like oxidoreductase C-terminal domain-containing protein</fullName>
    </recommendedName>
</protein>
<evidence type="ECO:0000313" key="1">
    <source>
        <dbReference type="EMBL" id="SVE02596.1"/>
    </source>
</evidence>
<dbReference type="Gene3D" id="3.30.360.10">
    <property type="entry name" value="Dihydrodipicolinate Reductase, domain 2"/>
    <property type="match status" value="1"/>
</dbReference>
<reference evidence="1" key="1">
    <citation type="submission" date="2018-05" db="EMBL/GenBank/DDBJ databases">
        <authorList>
            <person name="Lanie J.A."/>
            <person name="Ng W.-L."/>
            <person name="Kazmierczak K.M."/>
            <person name="Andrzejewski T.M."/>
            <person name="Davidsen T.M."/>
            <person name="Wayne K.J."/>
            <person name="Tettelin H."/>
            <person name="Glass J.I."/>
            <person name="Rusch D."/>
            <person name="Podicherti R."/>
            <person name="Tsui H.-C.T."/>
            <person name="Winkler M.E."/>
        </authorList>
    </citation>
    <scope>NUCLEOTIDE SEQUENCE</scope>
</reference>
<dbReference type="SUPFAM" id="SSF55347">
    <property type="entry name" value="Glyceraldehyde-3-phosphate dehydrogenase-like, C-terminal domain"/>
    <property type="match status" value="1"/>
</dbReference>
<proteinExistence type="predicted"/>
<dbReference type="AlphaFoldDB" id="A0A383A3W6"/>
<name>A0A383A3W6_9ZZZZ</name>
<gene>
    <name evidence="1" type="ORF">METZ01_LOCUS455450</name>
</gene>